<evidence type="ECO:0000256" key="4">
    <source>
        <dbReference type="ARBA" id="ARBA00022737"/>
    </source>
</evidence>
<dbReference type="EMBL" id="HBER01013756">
    <property type="protein sequence ID" value="CAD8531606.1"/>
    <property type="molecule type" value="Transcribed_RNA"/>
</dbReference>
<gene>
    <name evidence="9" type="ORF">CLEP1334_LOCUS6858</name>
</gene>
<dbReference type="PANTHER" id="PTHR12226:SF2">
    <property type="entry name" value="MANNOSE-P-DOLICHOL UTILIZATION DEFECT 1 PROTEIN"/>
    <property type="match status" value="1"/>
</dbReference>
<evidence type="ECO:0000256" key="8">
    <source>
        <dbReference type="PIRNR" id="PIRNR023381"/>
    </source>
</evidence>
<evidence type="ECO:0000256" key="3">
    <source>
        <dbReference type="ARBA" id="ARBA00022692"/>
    </source>
</evidence>
<dbReference type="FunFam" id="1.20.1280.290:FF:000006">
    <property type="entry name" value="mannose-P-dolichol utilization defect 1 protein"/>
    <property type="match status" value="1"/>
</dbReference>
<dbReference type="Gene3D" id="1.20.1280.290">
    <property type="match status" value="2"/>
</dbReference>
<comment type="subcellular location">
    <subcellularLocation>
        <location evidence="1 8">Membrane</location>
        <topology evidence="1 8">Multi-pass membrane protein</topology>
    </subcellularLocation>
</comment>
<dbReference type="AlphaFoldDB" id="A0A7S0NTS5"/>
<protein>
    <recommendedName>
        <fullName evidence="8">Mannose-P-dolichol utilization defect 1 protein homolog</fullName>
    </recommendedName>
</protein>
<dbReference type="PIRSF" id="PIRSF023381">
    <property type="entry name" value="MannP-dilichol_defect-1p"/>
    <property type="match status" value="1"/>
</dbReference>
<sequence length="262" mass="27717">MPSLESCAQLYYPSGSYFVPDAHAIFDLPCLKLVVSKVLGYGIVAGSAMVKLPQVAKIARAGNVDGLSSSSIALELTATIASFSYFAPLGYAFSTWGENLFLLVQNVLIYALHSHYTSGLGPSFALGAAAYTAFGSVLFFRLLPSLDVPQAVCSGVGLSRCRVTCADVAGSLPILLSLGSRLPQIMQNMRQGHTGQLALATYLLTTLGGCARIFTTMQEIDDPLTLAQALLNFLQNAALLLQIVLFGSAARPAKQAMDSKNL</sequence>
<evidence type="ECO:0000256" key="1">
    <source>
        <dbReference type="ARBA" id="ARBA00004141"/>
    </source>
</evidence>
<keyword evidence="4" id="KW-0677">Repeat</keyword>
<dbReference type="SMART" id="SM00679">
    <property type="entry name" value="CTNS"/>
    <property type="match status" value="2"/>
</dbReference>
<keyword evidence="6 8" id="KW-0472">Membrane</keyword>
<organism evidence="9">
    <name type="scientific">Calcidiscus leptoporus</name>
    <dbReference type="NCBI Taxonomy" id="127549"/>
    <lineage>
        <taxon>Eukaryota</taxon>
        <taxon>Haptista</taxon>
        <taxon>Haptophyta</taxon>
        <taxon>Prymnesiophyceae</taxon>
        <taxon>Coccolithales</taxon>
        <taxon>Calcidiscaceae</taxon>
        <taxon>Calcidiscus</taxon>
    </lineage>
</organism>
<keyword evidence="3 8" id="KW-0812">Transmembrane</keyword>
<keyword evidence="5 8" id="KW-1133">Transmembrane helix</keyword>
<name>A0A7S0NTS5_9EUKA</name>
<evidence type="ECO:0000256" key="6">
    <source>
        <dbReference type="ARBA" id="ARBA00023136"/>
    </source>
</evidence>
<proteinExistence type="inferred from homology"/>
<accession>A0A7S0NTS5</accession>
<keyword evidence="2" id="KW-0813">Transport</keyword>
<evidence type="ECO:0000256" key="7">
    <source>
        <dbReference type="ARBA" id="ARBA00038475"/>
    </source>
</evidence>
<evidence type="ECO:0000256" key="5">
    <source>
        <dbReference type="ARBA" id="ARBA00022989"/>
    </source>
</evidence>
<reference evidence="9" key="1">
    <citation type="submission" date="2021-01" db="EMBL/GenBank/DDBJ databases">
        <authorList>
            <person name="Corre E."/>
            <person name="Pelletier E."/>
            <person name="Niang G."/>
            <person name="Scheremetjew M."/>
            <person name="Finn R."/>
            <person name="Kale V."/>
            <person name="Holt S."/>
            <person name="Cochrane G."/>
            <person name="Meng A."/>
            <person name="Brown T."/>
            <person name="Cohen L."/>
        </authorList>
    </citation>
    <scope>NUCLEOTIDE SEQUENCE</scope>
    <source>
        <strain evidence="9">RCC1130</strain>
    </source>
</reference>
<dbReference type="PANTHER" id="PTHR12226">
    <property type="entry name" value="MANNOSE-P-DOLICHOL UTILIZATION DEFECT 1 LEC35 -RELATED"/>
    <property type="match status" value="1"/>
</dbReference>
<dbReference type="Pfam" id="PF04193">
    <property type="entry name" value="PQ-loop"/>
    <property type="match status" value="2"/>
</dbReference>
<evidence type="ECO:0000313" key="9">
    <source>
        <dbReference type="EMBL" id="CAD8531606.1"/>
    </source>
</evidence>
<dbReference type="InterPro" id="IPR006603">
    <property type="entry name" value="PQ-loop_rpt"/>
</dbReference>
<comment type="similarity">
    <text evidence="7 8">Belongs to the MPDU1 (TC 2.A.43.3) family.</text>
</comment>
<dbReference type="GO" id="GO:0016020">
    <property type="term" value="C:membrane"/>
    <property type="evidence" value="ECO:0007669"/>
    <property type="project" value="UniProtKB-SubCell"/>
</dbReference>
<evidence type="ECO:0000256" key="2">
    <source>
        <dbReference type="ARBA" id="ARBA00022448"/>
    </source>
</evidence>
<dbReference type="InterPro" id="IPR016817">
    <property type="entry name" value="MannP-dilichol_defect-1"/>
</dbReference>